<evidence type="ECO:0000313" key="19">
    <source>
        <dbReference type="Proteomes" id="UP000001096"/>
    </source>
</evidence>
<evidence type="ECO:0000256" key="3">
    <source>
        <dbReference type="ARBA" id="ARBA00012438"/>
    </source>
</evidence>
<evidence type="ECO:0000256" key="9">
    <source>
        <dbReference type="ARBA" id="ARBA00022741"/>
    </source>
</evidence>
<evidence type="ECO:0000256" key="13">
    <source>
        <dbReference type="ARBA" id="ARBA00023012"/>
    </source>
</evidence>
<feature type="transmembrane region" description="Helical" evidence="15">
    <location>
        <begin position="185"/>
        <end position="205"/>
    </location>
</feature>
<keyword evidence="9" id="KW-0547">Nucleotide-binding</keyword>
<evidence type="ECO:0000256" key="7">
    <source>
        <dbReference type="ARBA" id="ARBA00022679"/>
    </source>
</evidence>
<dbReference type="eggNOG" id="COG2205">
    <property type="taxonomic scope" value="Bacteria"/>
</dbReference>
<dbReference type="GO" id="GO:0005524">
    <property type="term" value="F:ATP binding"/>
    <property type="evidence" value="ECO:0007669"/>
    <property type="project" value="UniProtKB-KW"/>
</dbReference>
<keyword evidence="13" id="KW-0902">Two-component regulatory system</keyword>
<dbReference type="InterPro" id="IPR036890">
    <property type="entry name" value="HATPase_C_sf"/>
</dbReference>
<evidence type="ECO:0000256" key="11">
    <source>
        <dbReference type="ARBA" id="ARBA00022840"/>
    </source>
</evidence>
<comment type="caution">
    <text evidence="18">The sequence shown here is derived from an EMBL/GenBank/DDBJ whole genome shotgun (WGS) entry which is preliminary data.</text>
</comment>
<dbReference type="SUPFAM" id="SSF55874">
    <property type="entry name" value="ATPase domain of HSP90 chaperone/DNA topoisomerase II/histidine kinase"/>
    <property type="match status" value="1"/>
</dbReference>
<dbReference type="InterPro" id="IPR005467">
    <property type="entry name" value="His_kinase_dom"/>
</dbReference>
<dbReference type="InterPro" id="IPR003594">
    <property type="entry name" value="HATPase_dom"/>
</dbReference>
<keyword evidence="6" id="KW-0597">Phosphoprotein</keyword>
<evidence type="ECO:0000256" key="8">
    <source>
        <dbReference type="ARBA" id="ARBA00022692"/>
    </source>
</evidence>
<dbReference type="InterPro" id="IPR050980">
    <property type="entry name" value="2C_sensor_his_kinase"/>
</dbReference>
<keyword evidence="14 15" id="KW-0472">Membrane</keyword>
<evidence type="ECO:0000256" key="4">
    <source>
        <dbReference type="ARBA" id="ARBA00022475"/>
    </source>
</evidence>
<keyword evidence="10" id="KW-0418">Kinase</keyword>
<comment type="catalytic activity">
    <reaction evidence="1">
        <text>ATP + protein L-histidine = ADP + protein N-phospho-L-histidine.</text>
        <dbReference type="EC" id="2.7.13.3"/>
    </reaction>
</comment>
<evidence type="ECO:0000259" key="17">
    <source>
        <dbReference type="PROSITE" id="PS50885"/>
    </source>
</evidence>
<proteinExistence type="predicted"/>
<dbReference type="PATRIC" id="fig|883078.3.peg.3428"/>
<evidence type="ECO:0000313" key="18">
    <source>
        <dbReference type="EMBL" id="EKS36893.1"/>
    </source>
</evidence>
<dbReference type="EC" id="2.7.13.3" evidence="3"/>
<keyword evidence="5" id="KW-0997">Cell inner membrane</keyword>
<dbReference type="SUPFAM" id="SSF47384">
    <property type="entry name" value="Homodimeric domain of signal transducing histidine kinase"/>
    <property type="match status" value="1"/>
</dbReference>
<protein>
    <recommendedName>
        <fullName evidence="3">histidine kinase</fullName>
        <ecNumber evidence="3">2.7.13.3</ecNumber>
    </recommendedName>
</protein>
<dbReference type="AlphaFoldDB" id="K8PEU9"/>
<keyword evidence="7" id="KW-0808">Transferase</keyword>
<dbReference type="Gene3D" id="1.10.287.130">
    <property type="match status" value="1"/>
</dbReference>
<sequence>MSTLDTGLTFIRTASRRVSRASEWLGQWFKELMPKGLYARALLIIIVPMVILQSVVAFVFMERHWNTVTRRLSAAVVQDISALIDVYRSYPQDKDRTQIKRIAQQRLGLVVDFLPVNDMPAPGPKPFFSLLDQTLSVQLSRQIARPFWIDTVGRSSLVEIRIKLDDTVMRIFAQRSAAYASNSEIFIFWMVGTSSILLIVAVLFLRNQIKPILRLADAAESFGKGREVPDFRPRGAREVRRAALAFMEMKSRVERSIEQRTAMLAGVSHDLRTILTRFKLEMALIGDSPEVEGMRKDVDEMSGMLEAYLAFARGDSGEQAQPTDMEQALEELRSDAERHGHAATVVFHGMPVVIVKPAAFKRCIANLVSNAGRHANAIAITGHRDHRYLTVTVDDDGPGIPVEMREEVFKPFLRLDDARNQDEGGTGLGLAIARDIARSHGGDITLGDSPMGGLRATVRVPV</sequence>
<evidence type="ECO:0000256" key="1">
    <source>
        <dbReference type="ARBA" id="ARBA00000085"/>
    </source>
</evidence>
<name>K8PEU9_9BRAD</name>
<evidence type="ECO:0000256" key="5">
    <source>
        <dbReference type="ARBA" id="ARBA00022519"/>
    </source>
</evidence>
<evidence type="ECO:0000256" key="15">
    <source>
        <dbReference type="SAM" id="Phobius"/>
    </source>
</evidence>
<feature type="domain" description="HAMP" evidence="17">
    <location>
        <begin position="206"/>
        <end position="258"/>
    </location>
</feature>
<dbReference type="PANTHER" id="PTHR44936:SF5">
    <property type="entry name" value="SENSOR HISTIDINE KINASE ENVZ"/>
    <property type="match status" value="1"/>
</dbReference>
<dbReference type="SMART" id="SM00387">
    <property type="entry name" value="HATPase_c"/>
    <property type="match status" value="1"/>
</dbReference>
<evidence type="ECO:0000256" key="12">
    <source>
        <dbReference type="ARBA" id="ARBA00022989"/>
    </source>
</evidence>
<organism evidence="18 19">
    <name type="scientific">Afipia broomeae ATCC 49717</name>
    <dbReference type="NCBI Taxonomy" id="883078"/>
    <lineage>
        <taxon>Bacteria</taxon>
        <taxon>Pseudomonadati</taxon>
        <taxon>Pseudomonadota</taxon>
        <taxon>Alphaproteobacteria</taxon>
        <taxon>Hyphomicrobiales</taxon>
        <taxon>Nitrobacteraceae</taxon>
        <taxon>Afipia</taxon>
    </lineage>
</organism>
<dbReference type="PANTHER" id="PTHR44936">
    <property type="entry name" value="SENSOR PROTEIN CREC"/>
    <property type="match status" value="1"/>
</dbReference>
<evidence type="ECO:0000259" key="16">
    <source>
        <dbReference type="PROSITE" id="PS50109"/>
    </source>
</evidence>
<dbReference type="CDD" id="cd00082">
    <property type="entry name" value="HisKA"/>
    <property type="match status" value="1"/>
</dbReference>
<dbReference type="PRINTS" id="PR00344">
    <property type="entry name" value="BCTRLSENSOR"/>
</dbReference>
<comment type="subcellular location">
    <subcellularLocation>
        <location evidence="2">Cell inner membrane</location>
        <topology evidence="2">Multi-pass membrane protein</topology>
    </subcellularLocation>
</comment>
<dbReference type="InterPro" id="IPR036097">
    <property type="entry name" value="HisK_dim/P_sf"/>
</dbReference>
<keyword evidence="12 15" id="KW-1133">Transmembrane helix</keyword>
<feature type="domain" description="Histidine kinase" evidence="16">
    <location>
        <begin position="266"/>
        <end position="462"/>
    </location>
</feature>
<dbReference type="PROSITE" id="PS50109">
    <property type="entry name" value="HIS_KIN"/>
    <property type="match status" value="1"/>
</dbReference>
<keyword evidence="8 15" id="KW-0812">Transmembrane</keyword>
<dbReference type="SMART" id="SM00388">
    <property type="entry name" value="HisKA"/>
    <property type="match status" value="1"/>
</dbReference>
<dbReference type="InterPro" id="IPR004358">
    <property type="entry name" value="Sig_transdc_His_kin-like_C"/>
</dbReference>
<dbReference type="Pfam" id="PF02518">
    <property type="entry name" value="HATPase_c"/>
    <property type="match status" value="1"/>
</dbReference>
<dbReference type="PROSITE" id="PS50885">
    <property type="entry name" value="HAMP"/>
    <property type="match status" value="1"/>
</dbReference>
<dbReference type="GO" id="GO:0005886">
    <property type="term" value="C:plasma membrane"/>
    <property type="evidence" value="ECO:0007669"/>
    <property type="project" value="UniProtKB-SubCell"/>
</dbReference>
<evidence type="ECO:0000256" key="6">
    <source>
        <dbReference type="ARBA" id="ARBA00022553"/>
    </source>
</evidence>
<evidence type="ECO:0000256" key="2">
    <source>
        <dbReference type="ARBA" id="ARBA00004429"/>
    </source>
</evidence>
<keyword evidence="11" id="KW-0067">ATP-binding</keyword>
<dbReference type="InterPro" id="IPR003661">
    <property type="entry name" value="HisK_dim/P_dom"/>
</dbReference>
<dbReference type="HOGENOM" id="CLU_000445_89_27_5"/>
<reference evidence="18 19" key="1">
    <citation type="submission" date="2012-04" db="EMBL/GenBank/DDBJ databases">
        <title>The Genome Sequence of Afipia broomeae ATCC 49717.</title>
        <authorList>
            <consortium name="The Broad Institute Genome Sequencing Platform"/>
            <person name="Earl A."/>
            <person name="Ward D."/>
            <person name="Feldgarden M."/>
            <person name="Gevers D."/>
            <person name="Huys G."/>
            <person name="Walker B."/>
            <person name="Young S.K."/>
            <person name="Zeng Q."/>
            <person name="Gargeya S."/>
            <person name="Fitzgerald M."/>
            <person name="Haas B."/>
            <person name="Abouelleil A."/>
            <person name="Alvarado L."/>
            <person name="Arachchi H.M."/>
            <person name="Berlin A."/>
            <person name="Chapman S.B."/>
            <person name="Goldberg J."/>
            <person name="Griggs A."/>
            <person name="Gujja S."/>
            <person name="Hansen M."/>
            <person name="Howarth C."/>
            <person name="Imamovic A."/>
            <person name="Larimer J."/>
            <person name="McCowen C."/>
            <person name="Montmayeur A."/>
            <person name="Murphy C."/>
            <person name="Neiman D."/>
            <person name="Pearson M."/>
            <person name="Priest M."/>
            <person name="Roberts A."/>
            <person name="Saif S."/>
            <person name="Shea T."/>
            <person name="Sisk P."/>
            <person name="Sykes S."/>
            <person name="Wortman J."/>
            <person name="Nusbaum C."/>
            <person name="Birren B."/>
        </authorList>
    </citation>
    <scope>NUCLEOTIDE SEQUENCE [LARGE SCALE GENOMIC DNA]</scope>
    <source>
        <strain evidence="18 19">ATCC 49717</strain>
    </source>
</reference>
<evidence type="ECO:0000256" key="10">
    <source>
        <dbReference type="ARBA" id="ARBA00022777"/>
    </source>
</evidence>
<evidence type="ECO:0000256" key="14">
    <source>
        <dbReference type="ARBA" id="ARBA00023136"/>
    </source>
</evidence>
<keyword evidence="19" id="KW-1185">Reference proteome</keyword>
<dbReference type="RefSeq" id="WP_006022014.1">
    <property type="nucleotide sequence ID" value="NZ_KB375283.1"/>
</dbReference>
<dbReference type="Proteomes" id="UP000001096">
    <property type="component" value="Unassembled WGS sequence"/>
</dbReference>
<dbReference type="Gene3D" id="3.30.565.10">
    <property type="entry name" value="Histidine kinase-like ATPase, C-terminal domain"/>
    <property type="match status" value="1"/>
</dbReference>
<dbReference type="GO" id="GO:0000155">
    <property type="term" value="F:phosphorelay sensor kinase activity"/>
    <property type="evidence" value="ECO:0007669"/>
    <property type="project" value="InterPro"/>
</dbReference>
<dbReference type="InterPro" id="IPR003660">
    <property type="entry name" value="HAMP_dom"/>
</dbReference>
<dbReference type="EMBL" id="AGWX01000004">
    <property type="protein sequence ID" value="EKS36893.1"/>
    <property type="molecule type" value="Genomic_DNA"/>
</dbReference>
<feature type="transmembrane region" description="Helical" evidence="15">
    <location>
        <begin position="37"/>
        <end position="61"/>
    </location>
</feature>
<keyword evidence="4" id="KW-1003">Cell membrane</keyword>
<accession>K8PEU9</accession>
<gene>
    <name evidence="18" type="ORF">HMPREF9695_03311</name>
</gene>